<dbReference type="SUPFAM" id="SSF51230">
    <property type="entry name" value="Single hybrid motif"/>
    <property type="match status" value="2"/>
</dbReference>
<dbReference type="PROSITE" id="PS50968">
    <property type="entry name" value="BIOTINYL_LIPOYL"/>
    <property type="match status" value="2"/>
</dbReference>
<sequence length="607" mass="62665">MPVSVTMPRLGESVTEGTVTRWLKQEGDHVEADEPLLEVSTDKVDTEIPSPAAGVLTRIVVGEDETVEVGSELAVIGGDGDGGSAPAAAPAQQEEAPAEEAAQAEPEEAPAPAPSPQEEAAPAAAGGGSAEGTAVKMPALGESVTEGTVTRWLKQVGETVEADEPLLEVSTDKVDTEIPSPVAGTLLEIKVPEDETVEVGADLAVIGAAGAAPAPKQEAPKQEAPAAKQEAPKQEAPKQEAPKQEQPAPQTAGASYATPSADAETTGKQESRFQPAPAAPPAQAPAAGGNGGDPSGYVTPLVRKLAGQHGVDLSTVSGTGVGGRIRKQDVLAAAEAKKAAEAKAKQAAPAAAAAPAPARAAAPAVPAEGRTEKMTRLRQTIAKRMVQSLQTSAQLTTVVEVDVTAIAKLRAKVKNDFERTHGVKLSFLPFMALATIEALKAHPVVNAQINEEEKTITYHGAVHLGIAVDTERGLLVPVIKNAEDLNISGIAKRIADLAARTRSMKIEPDEISGGTFTLTNTGSRGALFDTPIINQPQVGILGTGAIVKRAVVVQDPELGEVIVPRSMMYLALSYDHRIVDGADAARFLTTIKERLEHGAFESEVGLG</sequence>
<proteinExistence type="inferred from homology"/>
<evidence type="ECO:0000259" key="11">
    <source>
        <dbReference type="PROSITE" id="PS51826"/>
    </source>
</evidence>
<dbReference type="Proteomes" id="UP000619260">
    <property type="component" value="Unassembled WGS sequence"/>
</dbReference>
<keyword evidence="6 8" id="KW-0012">Acyltransferase</keyword>
<feature type="region of interest" description="Disordered" evidence="9">
    <location>
        <begin position="76"/>
        <end position="133"/>
    </location>
</feature>
<dbReference type="PROSITE" id="PS51826">
    <property type="entry name" value="PSBD"/>
    <property type="match status" value="1"/>
</dbReference>
<evidence type="ECO:0000256" key="9">
    <source>
        <dbReference type="SAM" id="MobiDB-lite"/>
    </source>
</evidence>
<feature type="region of interest" description="Disordered" evidence="9">
    <location>
        <begin position="211"/>
        <end position="299"/>
    </location>
</feature>
<reference evidence="12" key="1">
    <citation type="submission" date="2021-01" db="EMBL/GenBank/DDBJ databases">
        <title>Whole genome shotgun sequence of Virgisporangium aliadipatigenens NBRC 105644.</title>
        <authorList>
            <person name="Komaki H."/>
            <person name="Tamura T."/>
        </authorList>
    </citation>
    <scope>NUCLEOTIDE SEQUENCE</scope>
    <source>
        <strain evidence="12">NBRC 105644</strain>
    </source>
</reference>
<dbReference type="PROSITE" id="PS00189">
    <property type="entry name" value="LIPOYL"/>
    <property type="match status" value="2"/>
</dbReference>
<evidence type="ECO:0000313" key="12">
    <source>
        <dbReference type="EMBL" id="GIJ50489.1"/>
    </source>
</evidence>
<dbReference type="Pfam" id="PF00198">
    <property type="entry name" value="2-oxoacid_dh"/>
    <property type="match status" value="1"/>
</dbReference>
<dbReference type="NCBIfam" id="TIGR02927">
    <property type="entry name" value="SucB_Actino"/>
    <property type="match status" value="1"/>
</dbReference>
<dbReference type="CDD" id="cd06849">
    <property type="entry name" value="lipoyl_domain"/>
    <property type="match status" value="2"/>
</dbReference>
<dbReference type="FunFam" id="2.40.50.100:FF:000023">
    <property type="entry name" value="Dihydrolipoamide acetyltransferase component of pyruvate dehydrogenase complex"/>
    <property type="match status" value="1"/>
</dbReference>
<feature type="domain" description="Lipoyl-binding" evidence="10">
    <location>
        <begin position="2"/>
        <end position="77"/>
    </location>
</feature>
<dbReference type="Gene3D" id="3.30.559.10">
    <property type="entry name" value="Chloramphenicol acetyltransferase-like domain"/>
    <property type="match status" value="1"/>
</dbReference>
<evidence type="ECO:0000256" key="1">
    <source>
        <dbReference type="ARBA" id="ARBA00001938"/>
    </source>
</evidence>
<evidence type="ECO:0000256" key="5">
    <source>
        <dbReference type="ARBA" id="ARBA00022823"/>
    </source>
</evidence>
<dbReference type="InterPro" id="IPR000089">
    <property type="entry name" value="Biotin_lipoyl"/>
</dbReference>
<dbReference type="AlphaFoldDB" id="A0A8J3YRR8"/>
<keyword evidence="12" id="KW-0670">Pyruvate</keyword>
<feature type="domain" description="Lipoyl-binding" evidence="10">
    <location>
        <begin position="132"/>
        <end position="207"/>
    </location>
</feature>
<dbReference type="GO" id="GO:0005737">
    <property type="term" value="C:cytoplasm"/>
    <property type="evidence" value="ECO:0007669"/>
    <property type="project" value="TreeGrafter"/>
</dbReference>
<feature type="domain" description="Peripheral subunit-binding (PSBD)" evidence="11">
    <location>
        <begin position="297"/>
        <end position="334"/>
    </location>
</feature>
<feature type="compositionally biased region" description="Low complexity" evidence="9">
    <location>
        <begin position="84"/>
        <end position="104"/>
    </location>
</feature>
<dbReference type="EC" id="2.3.1.-" evidence="8"/>
<dbReference type="InterPro" id="IPR004167">
    <property type="entry name" value="PSBD"/>
</dbReference>
<dbReference type="InterPro" id="IPR001078">
    <property type="entry name" value="2-oxoacid_DH_actylTfrase"/>
</dbReference>
<dbReference type="SUPFAM" id="SSF47005">
    <property type="entry name" value="Peripheral subunit-binding domain of 2-oxo acid dehydrogenase complex"/>
    <property type="match status" value="1"/>
</dbReference>
<dbReference type="GO" id="GO:0031405">
    <property type="term" value="F:lipoic acid binding"/>
    <property type="evidence" value="ECO:0007669"/>
    <property type="project" value="TreeGrafter"/>
</dbReference>
<feature type="compositionally biased region" description="Low complexity" evidence="9">
    <location>
        <begin position="348"/>
        <end position="368"/>
    </location>
</feature>
<evidence type="ECO:0000256" key="2">
    <source>
        <dbReference type="ARBA" id="ARBA00007317"/>
    </source>
</evidence>
<evidence type="ECO:0000259" key="10">
    <source>
        <dbReference type="PROSITE" id="PS50968"/>
    </source>
</evidence>
<dbReference type="SUPFAM" id="SSF52777">
    <property type="entry name" value="CoA-dependent acyltransferases"/>
    <property type="match status" value="1"/>
</dbReference>
<dbReference type="EMBL" id="BOPF01000036">
    <property type="protein sequence ID" value="GIJ50489.1"/>
    <property type="molecule type" value="Genomic_DNA"/>
</dbReference>
<dbReference type="InterPro" id="IPR011053">
    <property type="entry name" value="Single_hybrid_motif"/>
</dbReference>
<comment type="catalytic activity">
    <reaction evidence="7">
        <text>N(6)-[(R)-dihydrolipoyl]-L-lysyl-[protein] + acetyl-CoA = N(6)-[(R)-S(8)-acetyldihydrolipoyl]-L-lysyl-[protein] + CoA</text>
        <dbReference type="Rhea" id="RHEA:17017"/>
        <dbReference type="Rhea" id="RHEA-COMP:10475"/>
        <dbReference type="Rhea" id="RHEA-COMP:10478"/>
        <dbReference type="ChEBI" id="CHEBI:57287"/>
        <dbReference type="ChEBI" id="CHEBI:57288"/>
        <dbReference type="ChEBI" id="CHEBI:83100"/>
        <dbReference type="ChEBI" id="CHEBI:83111"/>
        <dbReference type="EC" id="2.3.1.12"/>
    </reaction>
</comment>
<dbReference type="Gene3D" id="2.40.50.100">
    <property type="match status" value="2"/>
</dbReference>
<dbReference type="InterPro" id="IPR003016">
    <property type="entry name" value="2-oxoA_DH_lipoyl-BS"/>
</dbReference>
<dbReference type="InterPro" id="IPR023213">
    <property type="entry name" value="CAT-like_dom_sf"/>
</dbReference>
<evidence type="ECO:0000256" key="4">
    <source>
        <dbReference type="ARBA" id="ARBA00022737"/>
    </source>
</evidence>
<gene>
    <name evidence="12" type="ORF">Val02_73750</name>
</gene>
<feature type="compositionally biased region" description="Basic and acidic residues" evidence="9">
    <location>
        <begin position="230"/>
        <end position="243"/>
    </location>
</feature>
<keyword evidence="13" id="KW-1185">Reference proteome</keyword>
<evidence type="ECO:0000256" key="6">
    <source>
        <dbReference type="ARBA" id="ARBA00023315"/>
    </source>
</evidence>
<protein>
    <recommendedName>
        <fullName evidence="8">Dihydrolipoamide acetyltransferase component of pyruvate dehydrogenase complex</fullName>
        <ecNumber evidence="8">2.3.1.-</ecNumber>
    </recommendedName>
</protein>
<dbReference type="FunFam" id="3.30.559.10:FF:000007">
    <property type="entry name" value="Dihydrolipoamide acetyltransferase component of pyruvate dehydrogenase complex"/>
    <property type="match status" value="1"/>
</dbReference>
<dbReference type="PANTHER" id="PTHR43178">
    <property type="entry name" value="DIHYDROLIPOAMIDE ACETYLTRANSFERASE COMPONENT OF PYRUVATE DEHYDROGENASE COMPLEX"/>
    <property type="match status" value="1"/>
</dbReference>
<evidence type="ECO:0000256" key="8">
    <source>
        <dbReference type="RuleBase" id="RU003423"/>
    </source>
</evidence>
<dbReference type="InterPro" id="IPR014276">
    <property type="entry name" value="2-oxoglutarate_DH_E2"/>
</dbReference>
<comment type="similarity">
    <text evidence="2 8">Belongs to the 2-oxoacid dehydrogenase family.</text>
</comment>
<dbReference type="GO" id="GO:0004742">
    <property type="term" value="F:dihydrolipoyllysine-residue acetyltransferase activity"/>
    <property type="evidence" value="ECO:0007669"/>
    <property type="project" value="UniProtKB-EC"/>
</dbReference>
<dbReference type="Gene3D" id="4.10.320.10">
    <property type="entry name" value="E3-binding domain"/>
    <property type="match status" value="1"/>
</dbReference>
<feature type="compositionally biased region" description="Low complexity" evidence="9">
    <location>
        <begin position="211"/>
        <end position="229"/>
    </location>
</feature>
<evidence type="ECO:0000256" key="7">
    <source>
        <dbReference type="ARBA" id="ARBA00048370"/>
    </source>
</evidence>
<keyword evidence="4" id="KW-0677">Repeat</keyword>
<dbReference type="Pfam" id="PF00364">
    <property type="entry name" value="Biotin_lipoyl"/>
    <property type="match status" value="2"/>
</dbReference>
<comment type="cofactor">
    <cofactor evidence="1 8">
        <name>(R)-lipoate</name>
        <dbReference type="ChEBI" id="CHEBI:83088"/>
    </cofactor>
</comment>
<evidence type="ECO:0000313" key="13">
    <source>
        <dbReference type="Proteomes" id="UP000619260"/>
    </source>
</evidence>
<comment type="caution">
    <text evidence="12">The sequence shown here is derived from an EMBL/GenBank/DDBJ whole genome shotgun (WGS) entry which is preliminary data.</text>
</comment>
<dbReference type="InterPro" id="IPR036625">
    <property type="entry name" value="E3-bd_dom_sf"/>
</dbReference>
<dbReference type="InterPro" id="IPR050743">
    <property type="entry name" value="2-oxoacid_DH_E2_comp"/>
</dbReference>
<dbReference type="PANTHER" id="PTHR43178:SF5">
    <property type="entry name" value="LIPOAMIDE ACYLTRANSFERASE COMPONENT OF BRANCHED-CHAIN ALPHA-KETO ACID DEHYDROGENASE COMPLEX, MITOCHONDRIAL"/>
    <property type="match status" value="1"/>
</dbReference>
<evidence type="ECO:0000256" key="3">
    <source>
        <dbReference type="ARBA" id="ARBA00022679"/>
    </source>
</evidence>
<organism evidence="12 13">
    <name type="scientific">Virgisporangium aliadipatigenens</name>
    <dbReference type="NCBI Taxonomy" id="741659"/>
    <lineage>
        <taxon>Bacteria</taxon>
        <taxon>Bacillati</taxon>
        <taxon>Actinomycetota</taxon>
        <taxon>Actinomycetes</taxon>
        <taxon>Micromonosporales</taxon>
        <taxon>Micromonosporaceae</taxon>
        <taxon>Virgisporangium</taxon>
    </lineage>
</organism>
<dbReference type="Pfam" id="PF02817">
    <property type="entry name" value="E3_binding"/>
    <property type="match status" value="1"/>
</dbReference>
<feature type="region of interest" description="Disordered" evidence="9">
    <location>
        <begin position="348"/>
        <end position="371"/>
    </location>
</feature>
<dbReference type="RefSeq" id="WP_203903918.1">
    <property type="nucleotide sequence ID" value="NZ_BOPF01000036.1"/>
</dbReference>
<name>A0A8J3YRR8_9ACTN</name>
<keyword evidence="3 8" id="KW-0808">Transferase</keyword>
<keyword evidence="5 8" id="KW-0450">Lipoyl</keyword>
<accession>A0A8J3YRR8</accession>